<sequence length="199" mass="22272">MSRKSYLTAVVTRYARSISSSSALDRSLNRNGFKKSAKHETTVPPRSFLSSCLKFTPVAWLIRNAMGIAFYQLVLEGILTAVCSLMLLGHYTTTAGIRSRLESCHYPFTSFVDWDGGQHDQSFTVGQYHLTAEVLTAAHTAHNIASGLLPLQLVVLALTFPAARRVWVGVSTRSKALWPHKVEEQISNNPYGKRRNYRR</sequence>
<keyword evidence="3" id="KW-1185">Reference proteome</keyword>
<evidence type="ECO:0000313" key="3">
    <source>
        <dbReference type="Proteomes" id="UP000195570"/>
    </source>
</evidence>
<proteinExistence type="predicted"/>
<dbReference type="EMBL" id="CZPT02000780">
    <property type="protein sequence ID" value="SCU67609.1"/>
    <property type="molecule type" value="Genomic_DNA"/>
</dbReference>
<keyword evidence="1" id="KW-0812">Transmembrane</keyword>
<gene>
    <name evidence="2" type="ORF">TEOVI_000830700</name>
</gene>
<reference evidence="2" key="1">
    <citation type="submission" date="2016-09" db="EMBL/GenBank/DDBJ databases">
        <authorList>
            <person name="Hebert L."/>
            <person name="Moumen B."/>
        </authorList>
    </citation>
    <scope>NUCLEOTIDE SEQUENCE [LARGE SCALE GENOMIC DNA]</scope>
    <source>
        <strain evidence="2">OVI</strain>
    </source>
</reference>
<comment type="caution">
    <text evidence="2">The sequence shown here is derived from an EMBL/GenBank/DDBJ whole genome shotgun (WGS) entry which is preliminary data.</text>
</comment>
<organism evidence="2 3">
    <name type="scientific">Trypanosoma equiperdum</name>
    <dbReference type="NCBI Taxonomy" id="5694"/>
    <lineage>
        <taxon>Eukaryota</taxon>
        <taxon>Discoba</taxon>
        <taxon>Euglenozoa</taxon>
        <taxon>Kinetoplastea</taxon>
        <taxon>Metakinetoplastina</taxon>
        <taxon>Trypanosomatida</taxon>
        <taxon>Trypanosomatidae</taxon>
        <taxon>Trypanosoma</taxon>
    </lineage>
</organism>
<feature type="transmembrane region" description="Helical" evidence="1">
    <location>
        <begin position="68"/>
        <end position="91"/>
    </location>
</feature>
<name>A0A1G4I6U5_TRYEQ</name>
<dbReference type="VEuPathDB" id="TriTrypDB:TEOVI_000830700"/>
<evidence type="ECO:0000256" key="1">
    <source>
        <dbReference type="SAM" id="Phobius"/>
    </source>
</evidence>
<evidence type="ECO:0000313" key="2">
    <source>
        <dbReference type="EMBL" id="SCU67609.1"/>
    </source>
</evidence>
<accession>A0A1G4I6U5</accession>
<dbReference type="RefSeq" id="XP_067078900.1">
    <property type="nucleotide sequence ID" value="XM_067222799.1"/>
</dbReference>
<dbReference type="Proteomes" id="UP000195570">
    <property type="component" value="Unassembled WGS sequence"/>
</dbReference>
<dbReference type="GeneID" id="92382241"/>
<dbReference type="AlphaFoldDB" id="A0A1G4I6U5"/>
<keyword evidence="1" id="KW-0472">Membrane</keyword>
<keyword evidence="1" id="KW-1133">Transmembrane helix</keyword>
<protein>
    <submittedName>
        <fullName evidence="2">Uncharacterized protein</fullName>
    </submittedName>
</protein>